<evidence type="ECO:0000256" key="1">
    <source>
        <dbReference type="PROSITE-ProRule" id="PRU00176"/>
    </source>
</evidence>
<dbReference type="EMBL" id="BACD03000026">
    <property type="protein sequence ID" value="GAO49807.1"/>
    <property type="molecule type" value="Genomic_DNA"/>
</dbReference>
<dbReference type="Proteomes" id="UP000033140">
    <property type="component" value="Unassembled WGS sequence"/>
</dbReference>
<evidence type="ECO:0000256" key="2">
    <source>
        <dbReference type="SAM" id="MobiDB-lite"/>
    </source>
</evidence>
<dbReference type="InterPro" id="IPR035979">
    <property type="entry name" value="RBD_domain_sf"/>
</dbReference>
<dbReference type="Pfam" id="PF00076">
    <property type="entry name" value="RRM_1"/>
    <property type="match status" value="1"/>
</dbReference>
<feature type="region of interest" description="Disordered" evidence="2">
    <location>
        <begin position="1"/>
        <end position="75"/>
    </location>
</feature>
<proteinExistence type="predicted"/>
<keyword evidence="5" id="KW-1185">Reference proteome</keyword>
<accession>A0A0E9NIW1</accession>
<organism evidence="4 5">
    <name type="scientific">Saitoella complicata (strain BCRC 22490 / CBS 7301 / JCM 7358 / NBRC 10748 / NRRL Y-17804)</name>
    <dbReference type="NCBI Taxonomy" id="698492"/>
    <lineage>
        <taxon>Eukaryota</taxon>
        <taxon>Fungi</taxon>
        <taxon>Dikarya</taxon>
        <taxon>Ascomycota</taxon>
        <taxon>Taphrinomycotina</taxon>
        <taxon>Taphrinomycotina incertae sedis</taxon>
        <taxon>Saitoella</taxon>
    </lineage>
</organism>
<feature type="compositionally biased region" description="Basic residues" evidence="2">
    <location>
        <begin position="53"/>
        <end position="63"/>
    </location>
</feature>
<dbReference type="InterPro" id="IPR000504">
    <property type="entry name" value="RRM_dom"/>
</dbReference>
<dbReference type="InterPro" id="IPR012677">
    <property type="entry name" value="Nucleotide-bd_a/b_plait_sf"/>
</dbReference>
<comment type="caution">
    <text evidence="4">The sequence shown here is derived from an EMBL/GenBank/DDBJ whole genome shotgun (WGS) entry which is preliminary data.</text>
</comment>
<keyword evidence="1" id="KW-0694">RNA-binding</keyword>
<dbReference type="Gene3D" id="3.30.70.330">
    <property type="match status" value="1"/>
</dbReference>
<dbReference type="CDD" id="cd00590">
    <property type="entry name" value="RRM_SF"/>
    <property type="match status" value="1"/>
</dbReference>
<reference evidence="4 5" key="1">
    <citation type="journal article" date="2011" name="J. Gen. Appl. Microbiol.">
        <title>Draft genome sequencing of the enigmatic yeast Saitoella complicata.</title>
        <authorList>
            <person name="Nishida H."/>
            <person name="Hamamoto M."/>
            <person name="Sugiyama J."/>
        </authorList>
    </citation>
    <scope>NUCLEOTIDE SEQUENCE [LARGE SCALE GENOMIC DNA]</scope>
    <source>
        <strain evidence="4 5">NRRL Y-17804</strain>
    </source>
</reference>
<evidence type="ECO:0000313" key="4">
    <source>
        <dbReference type="EMBL" id="GAO49807.1"/>
    </source>
</evidence>
<sequence>METHTFTAVHPSDLPKTPAMPKAMLERRHEKGRQRRVDVLSRRLGTYTGSGVSKKKKKKKSKAKERERLRRSTANGHASSAMCNIYDEQGRHLTCWVGYFPDTCTHADLHTTFSELGVINRIELKHCFAFIEFKTHEACERAVITYTPGRKFLGKIVNANRYRHPSVRRLEDRLTESGHIVHGEKNVKAPRGRPLSSQNEVFAREMRMRGLQLEIERDVIKEGDGNGDSVVEVPRSPAFVRSLNRQYEGERLTPVTERESESERGEVGGVEVVRTSTPPQRALTSTTIDVGPESKRENSDLGNAGRGLVTYRELERSGGLESILAIVRDAAKAAGRGREQEMDRLAGRGDIHPRHERQLDAVMEYRDRELKRIPYGMRHERERVMRYLDREQEHEYPHPTYVDPRYAYHDARQGPRRSVGIPARLPSFHTEVSRESVMPSPRFERTRPAYYEAEYAYERREYEREREARLRYQREVSVYHPSPAYAQHEDLPRSHRDHGDEDFGTYADKDPEMAMRMDYARAQRARMMARETTGRRFAPPYAYDVQYPVRSVQGRPILGDPMPPHHRDHEYTVVLDRERRYPHAYQNDDHVPSVREVYPRRRMEYAEMVMETEDHEHRPVTVYEHEHDYVDCEYRECFEPRRKLSELGVDLSNKGEAVHGGVAHVWPKEHDKAY</sequence>
<gene>
    <name evidence="4" type="ORF">G7K_3947-t1</name>
</gene>
<dbReference type="GO" id="GO:0003723">
    <property type="term" value="F:RNA binding"/>
    <property type="evidence" value="ECO:0007669"/>
    <property type="project" value="UniProtKB-UniRule"/>
</dbReference>
<feature type="domain" description="RRM" evidence="3">
    <location>
        <begin position="93"/>
        <end position="164"/>
    </location>
</feature>
<dbReference type="AlphaFoldDB" id="A0A0E9NIW1"/>
<feature type="compositionally biased region" description="Basic and acidic residues" evidence="2">
    <location>
        <begin position="24"/>
        <end position="41"/>
    </location>
</feature>
<reference evidence="4 5" key="3">
    <citation type="journal article" date="2015" name="Genome Announc.">
        <title>Draft Genome Sequence of the Archiascomycetous Yeast Saitoella complicata.</title>
        <authorList>
            <person name="Yamauchi K."/>
            <person name="Kondo S."/>
            <person name="Hamamoto M."/>
            <person name="Takahashi Y."/>
            <person name="Ogura Y."/>
            <person name="Hayashi T."/>
            <person name="Nishida H."/>
        </authorList>
    </citation>
    <scope>NUCLEOTIDE SEQUENCE [LARGE SCALE GENOMIC DNA]</scope>
    <source>
        <strain evidence="4 5">NRRL Y-17804</strain>
    </source>
</reference>
<reference evidence="4 5" key="2">
    <citation type="journal article" date="2014" name="J. Gen. Appl. Microbiol.">
        <title>The early diverging ascomycetous budding yeast Saitoella complicata has three histone deacetylases belonging to the Clr6, Hos2, and Rpd3 lineages.</title>
        <authorList>
            <person name="Nishida H."/>
            <person name="Matsumoto T."/>
            <person name="Kondo S."/>
            <person name="Hamamoto M."/>
            <person name="Yoshikawa H."/>
        </authorList>
    </citation>
    <scope>NUCLEOTIDE SEQUENCE [LARGE SCALE GENOMIC DNA]</scope>
    <source>
        <strain evidence="4 5">NRRL Y-17804</strain>
    </source>
</reference>
<evidence type="ECO:0000259" key="3">
    <source>
        <dbReference type="PROSITE" id="PS50102"/>
    </source>
</evidence>
<protein>
    <recommendedName>
        <fullName evidence="3">RRM domain-containing protein</fullName>
    </recommendedName>
</protein>
<feature type="region of interest" description="Disordered" evidence="2">
    <location>
        <begin position="488"/>
        <end position="507"/>
    </location>
</feature>
<dbReference type="PROSITE" id="PS50102">
    <property type="entry name" value="RRM"/>
    <property type="match status" value="1"/>
</dbReference>
<dbReference type="SMART" id="SM00360">
    <property type="entry name" value="RRM"/>
    <property type="match status" value="1"/>
</dbReference>
<name>A0A0E9NIW1_SAICN</name>
<evidence type="ECO:0000313" key="5">
    <source>
        <dbReference type="Proteomes" id="UP000033140"/>
    </source>
</evidence>
<dbReference type="SUPFAM" id="SSF54928">
    <property type="entry name" value="RNA-binding domain, RBD"/>
    <property type="match status" value="1"/>
</dbReference>